<evidence type="ECO:0000313" key="9">
    <source>
        <dbReference type="EMBL" id="MSU07486.1"/>
    </source>
</evidence>
<keyword evidence="4 9" id="KW-0378">Hydrolase</keyword>
<feature type="domain" description="DHHA2" evidence="8">
    <location>
        <begin position="180"/>
        <end position="306"/>
    </location>
</feature>
<dbReference type="GO" id="GO:0005737">
    <property type="term" value="C:cytoplasm"/>
    <property type="evidence" value="ECO:0007669"/>
    <property type="project" value="InterPro"/>
</dbReference>
<dbReference type="Gene3D" id="3.90.1640.10">
    <property type="entry name" value="inorganic pyrophosphatase (n-terminal core)"/>
    <property type="match status" value="1"/>
</dbReference>
<dbReference type="SMART" id="SM01131">
    <property type="entry name" value="DHHA2"/>
    <property type="match status" value="1"/>
</dbReference>
<reference evidence="9 10" key="1">
    <citation type="submission" date="2019-08" db="EMBL/GenBank/DDBJ databases">
        <title>In-depth cultivation of the pig gut microbiome towards novel bacterial diversity and tailored functional studies.</title>
        <authorList>
            <person name="Wylensek D."/>
            <person name="Hitch T.C.A."/>
            <person name="Clavel T."/>
        </authorList>
    </citation>
    <scope>NUCLEOTIDE SEQUENCE [LARGE SCALE GENOMIC DNA]</scope>
    <source>
        <strain evidence="9 10">WCA-693-APC-5D-A</strain>
    </source>
</reference>
<dbReference type="FunFam" id="3.90.1640.10:FF:000001">
    <property type="entry name" value="Probable manganese-dependent inorganic pyrophosphatase"/>
    <property type="match status" value="1"/>
</dbReference>
<dbReference type="PANTHER" id="PTHR12112">
    <property type="entry name" value="BNIP - RELATED"/>
    <property type="match status" value="1"/>
</dbReference>
<dbReference type="NCBIfam" id="NF003877">
    <property type="entry name" value="PRK05427.1"/>
    <property type="match status" value="1"/>
</dbReference>
<proteinExistence type="predicted"/>
<dbReference type="GeneID" id="96777395"/>
<dbReference type="Gene3D" id="3.10.310.20">
    <property type="entry name" value="DHHA2 domain"/>
    <property type="match status" value="1"/>
</dbReference>
<keyword evidence="5" id="KW-0464">Manganese</keyword>
<comment type="caution">
    <text evidence="9">The sequence shown here is derived from an EMBL/GenBank/DDBJ whole genome shotgun (WGS) entry which is preliminary data.</text>
</comment>
<organism evidence="9 10">
    <name type="scientific">Anaerovibrio slackiae</name>
    <dbReference type="NCBI Taxonomy" id="2652309"/>
    <lineage>
        <taxon>Bacteria</taxon>
        <taxon>Bacillati</taxon>
        <taxon>Bacillota</taxon>
        <taxon>Negativicutes</taxon>
        <taxon>Selenomonadales</taxon>
        <taxon>Selenomonadaceae</taxon>
        <taxon>Anaerovibrio</taxon>
    </lineage>
</organism>
<evidence type="ECO:0000259" key="8">
    <source>
        <dbReference type="SMART" id="SM01131"/>
    </source>
</evidence>
<keyword evidence="3" id="KW-0479">Metal-binding</keyword>
<dbReference type="AlphaFoldDB" id="A0A6I2UFF4"/>
<comment type="catalytic activity">
    <reaction evidence="7">
        <text>diphosphate + H2O = 2 phosphate + H(+)</text>
        <dbReference type="Rhea" id="RHEA:24576"/>
        <dbReference type="ChEBI" id="CHEBI:15377"/>
        <dbReference type="ChEBI" id="CHEBI:15378"/>
        <dbReference type="ChEBI" id="CHEBI:33019"/>
        <dbReference type="ChEBI" id="CHEBI:43474"/>
        <dbReference type="EC" id="3.6.1.1"/>
    </reaction>
</comment>
<dbReference type="GO" id="GO:0046872">
    <property type="term" value="F:metal ion binding"/>
    <property type="evidence" value="ECO:0007669"/>
    <property type="project" value="UniProtKB-KW"/>
</dbReference>
<evidence type="ECO:0000256" key="1">
    <source>
        <dbReference type="ARBA" id="ARBA00001936"/>
    </source>
</evidence>
<dbReference type="SUPFAM" id="SSF64182">
    <property type="entry name" value="DHH phosphoesterases"/>
    <property type="match status" value="1"/>
</dbReference>
<dbReference type="InterPro" id="IPR038222">
    <property type="entry name" value="DHHA2_dom_sf"/>
</dbReference>
<evidence type="ECO:0000256" key="2">
    <source>
        <dbReference type="ARBA" id="ARBA00012146"/>
    </source>
</evidence>
<dbReference type="RefSeq" id="WP_154405059.1">
    <property type="nucleotide sequence ID" value="NZ_JBGVIR010000053.1"/>
</dbReference>
<evidence type="ECO:0000256" key="6">
    <source>
        <dbReference type="ARBA" id="ARBA00032535"/>
    </source>
</evidence>
<dbReference type="Proteomes" id="UP000433181">
    <property type="component" value="Unassembled WGS sequence"/>
</dbReference>
<sequence length="309" mass="33002">MSKVFVTGHKNPDTDSICSALGYAALKRGLGVDAVAIRAGEVNKETQYALDYFKVEAPELVQSVEEKQPIILVDHNEEGQAVDGLAAADLQGIIDHHRLGGINTANPIFVHIEPVGCTATIVAKMFDRWQVELTKEIAGLLLSAIVSDTVLFKSPTCTQQDKDAAEKLAGIAGVDLKEYGMAMLKAGADLGDLTPAQIAKTDSKPFSFGSYKAIVSQISVMDTADILAKKAELTAAMNELCKAEGYDLALLMVTDIMEESTELVFVGEPKQLIADAFGKDASGDSIYLPGVMSRKKQIVPQLTEAAAKL</sequence>
<dbReference type="InterPro" id="IPR038763">
    <property type="entry name" value="DHH_sf"/>
</dbReference>
<dbReference type="Pfam" id="PF02833">
    <property type="entry name" value="DHHA2"/>
    <property type="match status" value="1"/>
</dbReference>
<evidence type="ECO:0000256" key="7">
    <source>
        <dbReference type="ARBA" id="ARBA00047820"/>
    </source>
</evidence>
<keyword evidence="10" id="KW-1185">Reference proteome</keyword>
<evidence type="ECO:0000256" key="3">
    <source>
        <dbReference type="ARBA" id="ARBA00022723"/>
    </source>
</evidence>
<dbReference type="EC" id="3.6.1.1" evidence="2"/>
<accession>A0A6I2UFF4</accession>
<dbReference type="InterPro" id="IPR004097">
    <property type="entry name" value="DHHA2"/>
</dbReference>
<dbReference type="Pfam" id="PF01368">
    <property type="entry name" value="DHH"/>
    <property type="match status" value="1"/>
</dbReference>
<evidence type="ECO:0000313" key="10">
    <source>
        <dbReference type="Proteomes" id="UP000433181"/>
    </source>
</evidence>
<dbReference type="EMBL" id="VUNR01000001">
    <property type="protein sequence ID" value="MSU07486.1"/>
    <property type="molecule type" value="Genomic_DNA"/>
</dbReference>
<evidence type="ECO:0000256" key="4">
    <source>
        <dbReference type="ARBA" id="ARBA00022801"/>
    </source>
</evidence>
<dbReference type="PANTHER" id="PTHR12112:SF22">
    <property type="entry name" value="MANGANESE-DEPENDENT INORGANIC PYROPHOSPHATASE-RELATED"/>
    <property type="match status" value="1"/>
</dbReference>
<name>A0A6I2UFF4_9FIRM</name>
<dbReference type="InterPro" id="IPR001667">
    <property type="entry name" value="DDH_dom"/>
</dbReference>
<dbReference type="GO" id="GO:0004427">
    <property type="term" value="F:inorganic diphosphate phosphatase activity"/>
    <property type="evidence" value="ECO:0007669"/>
    <property type="project" value="UniProtKB-EC"/>
</dbReference>
<gene>
    <name evidence="9" type="ORF">FYJ84_00535</name>
</gene>
<protein>
    <recommendedName>
        <fullName evidence="2">inorganic diphosphatase</fullName>
        <ecNumber evidence="2">3.6.1.1</ecNumber>
    </recommendedName>
    <alternativeName>
        <fullName evidence="6">Pyrophosphate phospho-hydrolase</fullName>
    </alternativeName>
</protein>
<evidence type="ECO:0000256" key="5">
    <source>
        <dbReference type="ARBA" id="ARBA00023211"/>
    </source>
</evidence>
<comment type="cofactor">
    <cofactor evidence="1">
        <name>Mn(2+)</name>
        <dbReference type="ChEBI" id="CHEBI:29035"/>
    </cofactor>
</comment>